<proteinExistence type="predicted"/>
<dbReference type="EMBL" id="BK032518">
    <property type="protein sequence ID" value="DAF45748.1"/>
    <property type="molecule type" value="Genomic_DNA"/>
</dbReference>
<accession>A0A8S5S409</accession>
<organism evidence="1">
    <name type="scientific">Siphoviridae sp. ctxYv12</name>
    <dbReference type="NCBI Taxonomy" id="2827974"/>
    <lineage>
        <taxon>Viruses</taxon>
        <taxon>Duplodnaviria</taxon>
        <taxon>Heunggongvirae</taxon>
        <taxon>Uroviricota</taxon>
        <taxon>Caudoviricetes</taxon>
    </lineage>
</organism>
<reference evidence="1" key="1">
    <citation type="journal article" date="2021" name="Proc. Natl. Acad. Sci. U.S.A.">
        <title>A Catalog of Tens of Thousands of Viruses from Human Metagenomes Reveals Hidden Associations with Chronic Diseases.</title>
        <authorList>
            <person name="Tisza M.J."/>
            <person name="Buck C.B."/>
        </authorList>
    </citation>
    <scope>NUCLEOTIDE SEQUENCE</scope>
    <source>
        <strain evidence="1">CtxYv12</strain>
    </source>
</reference>
<evidence type="ECO:0000313" key="1">
    <source>
        <dbReference type="EMBL" id="DAF45748.1"/>
    </source>
</evidence>
<sequence>MKYLKIKTTDKRIIIIDLEKVVSYMVGDDFVNVNYYGDDFFHFTREDDKFGIQVENFEILKVFIQNLAGEEI</sequence>
<name>A0A8S5S409_9CAUD</name>
<protein>
    <submittedName>
        <fullName evidence="1">Uncharacterized protein</fullName>
    </submittedName>
</protein>